<proteinExistence type="inferred from homology"/>
<evidence type="ECO:0000256" key="1">
    <source>
        <dbReference type="ARBA" id="ARBA00004477"/>
    </source>
</evidence>
<dbReference type="GO" id="GO:0016192">
    <property type="term" value="P:vesicle-mediated transport"/>
    <property type="evidence" value="ECO:0007669"/>
    <property type="project" value="TreeGrafter"/>
</dbReference>
<sequence>MATVGRSTQETTSQGQDGQHRMRVDAKYNQLSEYKPKLRKVMLVLNAFYLITAIVSAYVYKQNGSTYLHPAIFAGLGLQVLASRALKRNSAGILVLFSTLTSVAGAYLVYAGVGRTMTVIEIAGASPFTIFLLVVNALGALGHLVAVYYARRLVDAMRITARQRPTKSKKAQ</sequence>
<dbReference type="AlphaFoldDB" id="F2U1E4"/>
<feature type="transmembrane region" description="Helical" evidence="8">
    <location>
        <begin position="66"/>
        <end position="86"/>
    </location>
</feature>
<keyword evidence="5 8" id="KW-1133">Transmembrane helix</keyword>
<keyword evidence="3 8" id="KW-0812">Transmembrane</keyword>
<dbReference type="PANTHER" id="PTHR20955">
    <property type="entry name" value="PROTEIN JAGUNAL HOMOLOG 1"/>
    <property type="match status" value="1"/>
</dbReference>
<evidence type="ECO:0000256" key="2">
    <source>
        <dbReference type="ARBA" id="ARBA00008462"/>
    </source>
</evidence>
<organism evidence="9 10">
    <name type="scientific">Salpingoeca rosetta (strain ATCC 50818 / BSB-021)</name>
    <dbReference type="NCBI Taxonomy" id="946362"/>
    <lineage>
        <taxon>Eukaryota</taxon>
        <taxon>Choanoflagellata</taxon>
        <taxon>Craspedida</taxon>
        <taxon>Salpingoecidae</taxon>
        <taxon>Salpingoeca</taxon>
    </lineage>
</organism>
<comment type="similarity">
    <text evidence="2">Belongs to the jagunal family.</text>
</comment>
<accession>F2U1E4</accession>
<keyword evidence="6 8" id="KW-0472">Membrane</keyword>
<dbReference type="PANTHER" id="PTHR20955:SF1">
    <property type="entry name" value="PROTEIN JAGUNAL HOMOLOG 1"/>
    <property type="match status" value="1"/>
</dbReference>
<dbReference type="Proteomes" id="UP000007799">
    <property type="component" value="Unassembled WGS sequence"/>
</dbReference>
<dbReference type="OrthoDB" id="1915239at2759"/>
<evidence type="ECO:0000256" key="8">
    <source>
        <dbReference type="SAM" id="Phobius"/>
    </source>
</evidence>
<feature type="compositionally biased region" description="Polar residues" evidence="7">
    <location>
        <begin position="1"/>
        <end position="17"/>
    </location>
</feature>
<evidence type="ECO:0000256" key="7">
    <source>
        <dbReference type="SAM" id="MobiDB-lite"/>
    </source>
</evidence>
<dbReference type="InParanoid" id="F2U1E4"/>
<feature type="transmembrane region" description="Helical" evidence="8">
    <location>
        <begin position="125"/>
        <end position="150"/>
    </location>
</feature>
<evidence type="ECO:0000313" key="9">
    <source>
        <dbReference type="EMBL" id="EGD81446.1"/>
    </source>
</evidence>
<feature type="transmembrane region" description="Helical" evidence="8">
    <location>
        <begin position="41"/>
        <end position="60"/>
    </location>
</feature>
<dbReference type="GeneID" id="16077242"/>
<dbReference type="EMBL" id="GL832959">
    <property type="protein sequence ID" value="EGD81446.1"/>
    <property type="molecule type" value="Genomic_DNA"/>
</dbReference>
<protein>
    <submittedName>
        <fullName evidence="9">Uncharacterized protein</fullName>
    </submittedName>
</protein>
<comment type="subcellular location">
    <subcellularLocation>
        <location evidence="1">Endoplasmic reticulum membrane</location>
        <topology evidence="1">Multi-pass membrane protein</topology>
    </subcellularLocation>
</comment>
<evidence type="ECO:0000313" key="10">
    <source>
        <dbReference type="Proteomes" id="UP000007799"/>
    </source>
</evidence>
<dbReference type="RefSeq" id="XP_004996650.1">
    <property type="nucleotide sequence ID" value="XM_004996593.1"/>
</dbReference>
<dbReference type="GO" id="GO:0007029">
    <property type="term" value="P:endoplasmic reticulum organization"/>
    <property type="evidence" value="ECO:0007669"/>
    <property type="project" value="InterPro"/>
</dbReference>
<reference evidence="9" key="1">
    <citation type="submission" date="2009-08" db="EMBL/GenBank/DDBJ databases">
        <title>Annotation of Salpingoeca rosetta.</title>
        <authorList>
            <consortium name="The Broad Institute Genome Sequencing Platform"/>
            <person name="Russ C."/>
            <person name="Cuomo C."/>
            <person name="Burger G."/>
            <person name="Gray M.W."/>
            <person name="Holland P.W.H."/>
            <person name="King N."/>
            <person name="Lang F.B.F."/>
            <person name="Roger A.J."/>
            <person name="Ruiz-Trillo I."/>
            <person name="Young S.K."/>
            <person name="Zeng Q."/>
            <person name="Gargeya S."/>
            <person name="Alvarado L."/>
            <person name="Berlin A."/>
            <person name="Chapman S.B."/>
            <person name="Chen Z."/>
            <person name="Freedman E."/>
            <person name="Gellesch M."/>
            <person name="Goldberg J."/>
            <person name="Griggs A."/>
            <person name="Gujja S."/>
            <person name="Heilman E."/>
            <person name="Heiman D."/>
            <person name="Howarth C."/>
            <person name="Mehta T."/>
            <person name="Neiman D."/>
            <person name="Pearson M."/>
            <person name="Roberts A."/>
            <person name="Saif S."/>
            <person name="Shea T."/>
            <person name="Shenoy N."/>
            <person name="Sisk P."/>
            <person name="Stolte C."/>
            <person name="Sykes S."/>
            <person name="White J."/>
            <person name="Yandava C."/>
            <person name="Haas B."/>
            <person name="Nusbaum C."/>
            <person name="Birren B."/>
        </authorList>
    </citation>
    <scope>NUCLEOTIDE SEQUENCE</scope>
    <source>
        <strain evidence="9">ATCC 50818</strain>
    </source>
</reference>
<evidence type="ECO:0000256" key="3">
    <source>
        <dbReference type="ARBA" id="ARBA00022692"/>
    </source>
</evidence>
<name>F2U1E4_SALR5</name>
<keyword evidence="4" id="KW-0256">Endoplasmic reticulum</keyword>
<evidence type="ECO:0000256" key="5">
    <source>
        <dbReference type="ARBA" id="ARBA00022989"/>
    </source>
</evidence>
<evidence type="ECO:0000256" key="4">
    <source>
        <dbReference type="ARBA" id="ARBA00022824"/>
    </source>
</evidence>
<gene>
    <name evidence="9" type="ORF">PTSG_02167</name>
</gene>
<evidence type="ECO:0000256" key="6">
    <source>
        <dbReference type="ARBA" id="ARBA00023136"/>
    </source>
</evidence>
<dbReference type="OMA" id="SAFRMNI"/>
<dbReference type="KEGG" id="sre:PTSG_02167"/>
<feature type="transmembrane region" description="Helical" evidence="8">
    <location>
        <begin position="93"/>
        <end position="113"/>
    </location>
</feature>
<dbReference type="InterPro" id="IPR009787">
    <property type="entry name" value="Jagunal"/>
</dbReference>
<feature type="region of interest" description="Disordered" evidence="7">
    <location>
        <begin position="1"/>
        <end position="22"/>
    </location>
</feature>
<keyword evidence="10" id="KW-1185">Reference proteome</keyword>
<dbReference type="GO" id="GO:0005789">
    <property type="term" value="C:endoplasmic reticulum membrane"/>
    <property type="evidence" value="ECO:0007669"/>
    <property type="project" value="UniProtKB-SubCell"/>
</dbReference>